<protein>
    <submittedName>
        <fullName evidence="4">Lysine transporter LysM</fullName>
    </submittedName>
</protein>
<dbReference type="Proteomes" id="UP000244908">
    <property type="component" value="Chromosome"/>
</dbReference>
<evidence type="ECO:0000313" key="4">
    <source>
        <dbReference type="EMBL" id="AWH89209.1"/>
    </source>
</evidence>
<dbReference type="EMBL" id="CP029185">
    <property type="protein sequence ID" value="AWH89209.1"/>
    <property type="molecule type" value="Genomic_DNA"/>
</dbReference>
<sequence>MQVNNVKRRSEGGNNPLKILLSKLWHLPDRFSWMEPLPYAHRRGVVLATLIILGAFLWPSDKGETTSSSNTPIELSAPEASTTQPNGPPPEPSRALNTPTPTQPPPLASHQQTTETPPSASPLQPPVIPSSEQPTHHEWKAFTIQKGHTLTQLFRENHFIVSDAFLLAKVEGPGKPVNALKVGQKIKVQLTQDKQVMALEVELSANKSALFTRQSDGRFRREH</sequence>
<dbReference type="RefSeq" id="WP_108901259.1">
    <property type="nucleotide sequence ID" value="NZ_CP029185.2"/>
</dbReference>
<dbReference type="Pfam" id="PF08525">
    <property type="entry name" value="OapA_N"/>
    <property type="match status" value="1"/>
</dbReference>
<dbReference type="GO" id="GO:0042834">
    <property type="term" value="F:peptidoglycan binding"/>
    <property type="evidence" value="ECO:0007669"/>
    <property type="project" value="InterPro"/>
</dbReference>
<dbReference type="OrthoDB" id="6398769at2"/>
<dbReference type="Gene3D" id="3.10.450.350">
    <property type="match status" value="1"/>
</dbReference>
<feature type="domain" description="Opacity-associated protein A-like N-terminal" evidence="3">
    <location>
        <begin position="33"/>
        <end position="60"/>
    </location>
</feature>
<organism evidence="4 5">
    <name type="scientific">Limnobaculum parvum</name>
    <dbReference type="NCBI Taxonomy" id="2172103"/>
    <lineage>
        <taxon>Bacteria</taxon>
        <taxon>Pseudomonadati</taxon>
        <taxon>Pseudomonadota</taxon>
        <taxon>Gammaproteobacteria</taxon>
        <taxon>Enterobacterales</taxon>
        <taxon>Budviciaceae</taxon>
        <taxon>Limnobaculum</taxon>
    </lineage>
</organism>
<feature type="compositionally biased region" description="Polar residues" evidence="1">
    <location>
        <begin position="109"/>
        <end position="118"/>
    </location>
</feature>
<feature type="domain" description="Opacity-associated protein A LysM-like" evidence="2">
    <location>
        <begin position="138"/>
        <end position="222"/>
    </location>
</feature>
<accession>A0A2Y9U0M1</accession>
<dbReference type="Pfam" id="PF04225">
    <property type="entry name" value="LysM_OapA"/>
    <property type="match status" value="1"/>
</dbReference>
<gene>
    <name evidence="4" type="ORF">HYN51_12020</name>
</gene>
<evidence type="ECO:0000256" key="1">
    <source>
        <dbReference type="SAM" id="MobiDB-lite"/>
    </source>
</evidence>
<keyword evidence="5" id="KW-1185">Reference proteome</keyword>
<proteinExistence type="predicted"/>
<evidence type="ECO:0000313" key="5">
    <source>
        <dbReference type="Proteomes" id="UP000244908"/>
    </source>
</evidence>
<name>A0A2Y9U0M1_9GAMM</name>
<dbReference type="InterPro" id="IPR007340">
    <property type="entry name" value="LysM_Opacity-associatedA"/>
</dbReference>
<dbReference type="AlphaFoldDB" id="A0A2Y9U0M1"/>
<feature type="compositionally biased region" description="Polar residues" evidence="1">
    <location>
        <begin position="65"/>
        <end position="85"/>
    </location>
</feature>
<dbReference type="InterPro" id="IPR013731">
    <property type="entry name" value="OapA_N"/>
</dbReference>
<feature type="compositionally biased region" description="Pro residues" evidence="1">
    <location>
        <begin position="119"/>
        <end position="128"/>
    </location>
</feature>
<evidence type="ECO:0000259" key="3">
    <source>
        <dbReference type="Pfam" id="PF08525"/>
    </source>
</evidence>
<evidence type="ECO:0000259" key="2">
    <source>
        <dbReference type="Pfam" id="PF04225"/>
    </source>
</evidence>
<feature type="region of interest" description="Disordered" evidence="1">
    <location>
        <begin position="61"/>
        <end position="134"/>
    </location>
</feature>
<dbReference type="KEGG" id="lpv:HYN51_12020"/>
<reference evidence="4 5" key="1">
    <citation type="journal article" date="2019" name="Int. J. Syst. Evol. Microbiol.">
        <title>Limnobaculum parvum gen. nov., sp. nov., isolated from a freshwater lake.</title>
        <authorList>
            <person name="Baek C."/>
            <person name="Shin S.K."/>
            <person name="Yi H."/>
        </authorList>
    </citation>
    <scope>NUCLEOTIDE SEQUENCE [LARGE SCALE GENOMIC DNA]</scope>
    <source>
        <strain evidence="4 5">HYN0051</strain>
    </source>
</reference>